<accession>A0ABN9U8J3</accession>
<evidence type="ECO:0000313" key="2">
    <source>
        <dbReference type="EMBL" id="CAK0855472.1"/>
    </source>
</evidence>
<evidence type="ECO:0000313" key="3">
    <source>
        <dbReference type="Proteomes" id="UP001189429"/>
    </source>
</evidence>
<evidence type="ECO:0000256" key="1">
    <source>
        <dbReference type="SAM" id="Phobius"/>
    </source>
</evidence>
<keyword evidence="1" id="KW-0472">Membrane</keyword>
<keyword evidence="3" id="KW-1185">Reference proteome</keyword>
<dbReference type="Proteomes" id="UP001189429">
    <property type="component" value="Unassembled WGS sequence"/>
</dbReference>
<name>A0ABN9U8J3_9DINO</name>
<reference evidence="2" key="1">
    <citation type="submission" date="2023-10" db="EMBL/GenBank/DDBJ databases">
        <authorList>
            <person name="Chen Y."/>
            <person name="Shah S."/>
            <person name="Dougan E. K."/>
            <person name="Thang M."/>
            <person name="Chan C."/>
        </authorList>
    </citation>
    <scope>NUCLEOTIDE SEQUENCE [LARGE SCALE GENOMIC DNA]</scope>
</reference>
<protein>
    <submittedName>
        <fullName evidence="2">Uncharacterized protein</fullName>
    </submittedName>
</protein>
<gene>
    <name evidence="2" type="ORF">PCOR1329_LOCUS46199</name>
</gene>
<proteinExistence type="predicted"/>
<keyword evidence="1" id="KW-1133">Transmembrane helix</keyword>
<sequence>MMAPQPSLKLSGSIFFSADIGSETLSAPTSPCTSWWTPDGTTHPVLKAAFLASGLDQCGLNSTVDENGQTVWSGNISLFVGLRPSQSGLDERVLSYWTWPISITRVHSSKYTFAVMPLSTFGAHGDGRVTDREFEEMPNGLIEVAGNASVGSRMSFFSSASFDEPSNFTLFKAGEEAYVELKLIDDNFSMKLTKVVLSTESTPNDTDSIVHDFTNETKEVTNGDGKIDFTVILRPCLECFFIVEGENVPNGRRLLSGHGGAMKAFHAFEMTVEFDQKVSVLASMKGAQGEGMIDELTTAMRGHFGKGSGRPIHAVQVWIDPGMEPDALYMRAAIGADNMSSASDVAAKLQRTTITDLIMDAAESVGMQRDHLHADVVEVVAPGDAAHSDWFLVSWQYMVLASLVTVLVFLICVASTLYVKAKRHARESQDANPLIAADCSHARIMDILHSGGCSDDEIDFIMSEQAPATRA</sequence>
<organism evidence="2 3">
    <name type="scientific">Prorocentrum cordatum</name>
    <dbReference type="NCBI Taxonomy" id="2364126"/>
    <lineage>
        <taxon>Eukaryota</taxon>
        <taxon>Sar</taxon>
        <taxon>Alveolata</taxon>
        <taxon>Dinophyceae</taxon>
        <taxon>Prorocentrales</taxon>
        <taxon>Prorocentraceae</taxon>
        <taxon>Prorocentrum</taxon>
    </lineage>
</organism>
<keyword evidence="1" id="KW-0812">Transmembrane</keyword>
<dbReference type="EMBL" id="CAUYUJ010015556">
    <property type="protein sequence ID" value="CAK0855472.1"/>
    <property type="molecule type" value="Genomic_DNA"/>
</dbReference>
<comment type="caution">
    <text evidence="2">The sequence shown here is derived from an EMBL/GenBank/DDBJ whole genome shotgun (WGS) entry which is preliminary data.</text>
</comment>
<feature type="transmembrane region" description="Helical" evidence="1">
    <location>
        <begin position="395"/>
        <end position="419"/>
    </location>
</feature>